<evidence type="ECO:0000256" key="1">
    <source>
        <dbReference type="ARBA" id="ARBA00000085"/>
    </source>
</evidence>
<dbReference type="Pfam" id="PF02518">
    <property type="entry name" value="HATPase_c"/>
    <property type="match status" value="1"/>
</dbReference>
<dbReference type="RefSeq" id="WP_140592645.1">
    <property type="nucleotide sequence ID" value="NZ_VFWZ01000002.1"/>
</dbReference>
<dbReference type="PRINTS" id="PR00344">
    <property type="entry name" value="BCTRLSENSOR"/>
</dbReference>
<evidence type="ECO:0000313" key="10">
    <source>
        <dbReference type="EMBL" id="TPN88006.1"/>
    </source>
</evidence>
<organism evidence="10 11">
    <name type="scientific">Aquimarina algicola</name>
    <dbReference type="NCBI Taxonomy" id="2589995"/>
    <lineage>
        <taxon>Bacteria</taxon>
        <taxon>Pseudomonadati</taxon>
        <taxon>Bacteroidota</taxon>
        <taxon>Flavobacteriia</taxon>
        <taxon>Flavobacteriales</taxon>
        <taxon>Flavobacteriaceae</taxon>
        <taxon>Aquimarina</taxon>
    </lineage>
</organism>
<feature type="transmembrane region" description="Helical" evidence="8">
    <location>
        <begin position="7"/>
        <end position="27"/>
    </location>
</feature>
<evidence type="ECO:0000256" key="4">
    <source>
        <dbReference type="ARBA" id="ARBA00022741"/>
    </source>
</evidence>
<feature type="transmembrane region" description="Helical" evidence="8">
    <location>
        <begin position="33"/>
        <end position="54"/>
    </location>
</feature>
<dbReference type="GO" id="GO:0005524">
    <property type="term" value="F:ATP binding"/>
    <property type="evidence" value="ECO:0007669"/>
    <property type="project" value="UniProtKB-KW"/>
</dbReference>
<keyword evidence="6" id="KW-0067">ATP-binding</keyword>
<evidence type="ECO:0000256" key="5">
    <source>
        <dbReference type="ARBA" id="ARBA00022777"/>
    </source>
</evidence>
<dbReference type="SMART" id="SM00387">
    <property type="entry name" value="HATPase_c"/>
    <property type="match status" value="1"/>
</dbReference>
<comment type="caution">
    <text evidence="10">The sequence shown here is derived from an EMBL/GenBank/DDBJ whole genome shotgun (WGS) entry which is preliminary data.</text>
</comment>
<sequence>MVSQKIYINIIVRVLILSLTTIAMAILVSKKLYLLSSIVLLLLIVETILLIRYLNQSNRKIAYFFNAVKNEDFTLRFPEEGNVSSLNELHKSLNTLNSVIQKVHIDNQTQQQYFQEILKHAEIGILTFNDKGHILYKNPKIELLLNHSPLNHIKQLQQVDVKLYELFKNLRPFEQKLFNLTNERETIQLAIKSTALSLNNESLTLITIQDIHSELDKKETDSWIKLIRVLTHEIMNSVTPITSISESILGYYKTEDGIVSTEQIDENKINTTAKGLEVIKNQGNDLMSFVQSYRSLLNVPVPDKKIINVNDLIEKVRILMSQQIDQYDIEFEIIKKTEGIEIYADEKQITQILINLCKNAIQSLKNTENGKLTIILDTTKESRKLIVVKDNGPGITPDILDQIFVPFFTTKQDGTGIGLSLSKQIMHLHGGNLTAHSIPNEETSFSLFFE</sequence>
<keyword evidence="8" id="KW-0812">Transmembrane</keyword>
<evidence type="ECO:0000259" key="9">
    <source>
        <dbReference type="PROSITE" id="PS50109"/>
    </source>
</evidence>
<evidence type="ECO:0000256" key="6">
    <source>
        <dbReference type="ARBA" id="ARBA00022840"/>
    </source>
</evidence>
<dbReference type="InterPro" id="IPR005467">
    <property type="entry name" value="His_kinase_dom"/>
</dbReference>
<protein>
    <recommendedName>
        <fullName evidence="2">histidine kinase</fullName>
        <ecNumber evidence="2">2.7.13.3</ecNumber>
    </recommendedName>
</protein>
<dbReference type="InterPro" id="IPR003594">
    <property type="entry name" value="HATPase_dom"/>
</dbReference>
<dbReference type="SUPFAM" id="SSF55874">
    <property type="entry name" value="ATPase domain of HSP90 chaperone/DNA topoisomerase II/histidine kinase"/>
    <property type="match status" value="1"/>
</dbReference>
<dbReference type="EMBL" id="VFWZ01000002">
    <property type="protein sequence ID" value="TPN88006.1"/>
    <property type="molecule type" value="Genomic_DNA"/>
</dbReference>
<feature type="domain" description="Histidine kinase" evidence="9">
    <location>
        <begin position="229"/>
        <end position="450"/>
    </location>
</feature>
<keyword evidence="3" id="KW-0808">Transferase</keyword>
<keyword evidence="11" id="KW-1185">Reference proteome</keyword>
<dbReference type="GO" id="GO:0000160">
    <property type="term" value="P:phosphorelay signal transduction system"/>
    <property type="evidence" value="ECO:0007669"/>
    <property type="project" value="UniProtKB-KW"/>
</dbReference>
<reference evidence="10 11" key="1">
    <citation type="submission" date="2019-06" db="EMBL/GenBank/DDBJ databases">
        <authorList>
            <person name="Meng X."/>
        </authorList>
    </citation>
    <scope>NUCLEOTIDE SEQUENCE [LARGE SCALE GENOMIC DNA]</scope>
    <source>
        <strain evidence="10 11">M625</strain>
    </source>
</reference>
<accession>A0A504JAM9</accession>
<proteinExistence type="predicted"/>
<dbReference type="AlphaFoldDB" id="A0A504JAM9"/>
<dbReference type="GO" id="GO:0004673">
    <property type="term" value="F:protein histidine kinase activity"/>
    <property type="evidence" value="ECO:0007669"/>
    <property type="project" value="UniProtKB-EC"/>
</dbReference>
<name>A0A504JAM9_9FLAO</name>
<gene>
    <name evidence="10" type="ORF">FHK87_10565</name>
</gene>
<keyword evidence="7" id="KW-0902">Two-component regulatory system</keyword>
<keyword evidence="8" id="KW-0472">Membrane</keyword>
<evidence type="ECO:0000256" key="8">
    <source>
        <dbReference type="SAM" id="Phobius"/>
    </source>
</evidence>
<keyword evidence="4" id="KW-0547">Nucleotide-binding</keyword>
<dbReference type="InterPro" id="IPR036890">
    <property type="entry name" value="HATPase_C_sf"/>
</dbReference>
<evidence type="ECO:0000313" key="11">
    <source>
        <dbReference type="Proteomes" id="UP000315540"/>
    </source>
</evidence>
<dbReference type="Proteomes" id="UP000315540">
    <property type="component" value="Unassembled WGS sequence"/>
</dbReference>
<dbReference type="PANTHER" id="PTHR43065">
    <property type="entry name" value="SENSOR HISTIDINE KINASE"/>
    <property type="match status" value="1"/>
</dbReference>
<dbReference type="Gene3D" id="3.30.565.10">
    <property type="entry name" value="Histidine kinase-like ATPase, C-terminal domain"/>
    <property type="match status" value="1"/>
</dbReference>
<evidence type="ECO:0000256" key="2">
    <source>
        <dbReference type="ARBA" id="ARBA00012438"/>
    </source>
</evidence>
<evidence type="ECO:0000256" key="7">
    <source>
        <dbReference type="ARBA" id="ARBA00023012"/>
    </source>
</evidence>
<comment type="catalytic activity">
    <reaction evidence="1">
        <text>ATP + protein L-histidine = ADP + protein N-phospho-L-histidine.</text>
        <dbReference type="EC" id="2.7.13.3"/>
    </reaction>
</comment>
<dbReference type="EC" id="2.7.13.3" evidence="2"/>
<evidence type="ECO:0000256" key="3">
    <source>
        <dbReference type="ARBA" id="ARBA00022679"/>
    </source>
</evidence>
<dbReference type="OrthoDB" id="1931120at2"/>
<dbReference type="PANTHER" id="PTHR43065:SF46">
    <property type="entry name" value="C4-DICARBOXYLATE TRANSPORT SENSOR PROTEIN DCTB"/>
    <property type="match status" value="1"/>
</dbReference>
<keyword evidence="8" id="KW-1133">Transmembrane helix</keyword>
<keyword evidence="5" id="KW-0418">Kinase</keyword>
<dbReference type="InterPro" id="IPR004358">
    <property type="entry name" value="Sig_transdc_His_kin-like_C"/>
</dbReference>
<dbReference type="PROSITE" id="PS50109">
    <property type="entry name" value="HIS_KIN"/>
    <property type="match status" value="1"/>
</dbReference>